<dbReference type="EMBL" id="JANBUJ010001693">
    <property type="protein sequence ID" value="KAJ2766453.1"/>
    <property type="molecule type" value="Genomic_DNA"/>
</dbReference>
<proteinExistence type="predicted"/>
<comment type="caution">
    <text evidence="1">The sequence shown here is derived from an EMBL/GenBank/DDBJ whole genome shotgun (WGS) entry which is preliminary data.</text>
</comment>
<reference evidence="1" key="1">
    <citation type="submission" date="2022-07" db="EMBL/GenBank/DDBJ databases">
        <title>Phylogenomic reconstructions and comparative analyses of Kickxellomycotina fungi.</title>
        <authorList>
            <person name="Reynolds N.K."/>
            <person name="Stajich J.E."/>
            <person name="Barry K."/>
            <person name="Grigoriev I.V."/>
            <person name="Crous P."/>
            <person name="Smith M.E."/>
        </authorList>
    </citation>
    <scope>NUCLEOTIDE SEQUENCE</scope>
    <source>
        <strain evidence="1">CBS 109366</strain>
    </source>
</reference>
<gene>
    <name evidence="1" type="ORF">IWQ57_004353</name>
</gene>
<sequence length="369" mass="40197">MADPAAAEDDENFELVDYTAASAWEKFIAAIECRLAKWRVSNGGAGDFNLAALRGTCDGLVVRRRQDRQEVSARIAKLCTRVGHVSYRGTTYALTLSVHPLLQAGTGVAAFDGQFPPDHVPELEVDHSQTDAEPAWHPLHRWAGRAMIIYLQYVGDAGHWDSATPDSADSTAGPGDNYSVSLETAKQLMSSMNIALHNARCRVPAFVPVGDAWRCLFTGRAVGGGGGGGGPQEQVAGQKFESVCLSPAPNAYLQLGALLELSVDAFRLDAHVCPPAADVVHLAALHTYRIKNTYSRDWNATSPDFYYRMGDLNVGPTNDPLRLLALDALFQRAPCRTYMDPQQPGRDRLYLKTASAWLLSARMLPAERE</sequence>
<protein>
    <submittedName>
        <fullName evidence="1">Uncharacterized protein</fullName>
    </submittedName>
</protein>
<organism evidence="1 2">
    <name type="scientific">Coemansia nantahalensis</name>
    <dbReference type="NCBI Taxonomy" id="2789366"/>
    <lineage>
        <taxon>Eukaryota</taxon>
        <taxon>Fungi</taxon>
        <taxon>Fungi incertae sedis</taxon>
        <taxon>Zoopagomycota</taxon>
        <taxon>Kickxellomycotina</taxon>
        <taxon>Kickxellomycetes</taxon>
        <taxon>Kickxellales</taxon>
        <taxon>Kickxellaceae</taxon>
        <taxon>Coemansia</taxon>
    </lineage>
</organism>
<keyword evidence="2" id="KW-1185">Reference proteome</keyword>
<evidence type="ECO:0000313" key="2">
    <source>
        <dbReference type="Proteomes" id="UP001140234"/>
    </source>
</evidence>
<name>A0ACC1JSK4_9FUNG</name>
<dbReference type="Proteomes" id="UP001140234">
    <property type="component" value="Unassembled WGS sequence"/>
</dbReference>
<feature type="non-terminal residue" evidence="1">
    <location>
        <position position="369"/>
    </location>
</feature>
<accession>A0ACC1JSK4</accession>
<evidence type="ECO:0000313" key="1">
    <source>
        <dbReference type="EMBL" id="KAJ2766453.1"/>
    </source>
</evidence>